<dbReference type="InterPro" id="IPR001030">
    <property type="entry name" value="Acoase/IPM_deHydtase_lsu_aba"/>
</dbReference>
<dbReference type="InterPro" id="IPR015931">
    <property type="entry name" value="Acnase/IPM_dHydase_lsu_aba_1/3"/>
</dbReference>
<proteinExistence type="predicted"/>
<sequence length="813" mass="89352">MPALQTSQNEDVAELKQFLRESRKVDLPMTAELLKLAKTPSPNILHEIRELSNSLDQHGHPREAEAFRDLVRHCLNSTDFGGLGLDVDQPLSRDETAQVIFLASAYLEALNSVDRSREPATPFSRRPTGRRGMTLAEKIFAAHDVERKGEVKPGDVIRVDVDWVIASELSWSGMASTYDDFGKPGVFRNDRIWLAGDHVVDPRIMDHPKIKPLVEASEKARKVFKMTEYQGMNYTIMHTEFCRERAQPGMLIIGSDSHTCSAGSVSALAIGMGVADVTMPLVLGQTWFKIPETVEIRFINQPKPGLGGKDVILYVLKELKRNTVAADRVVEYTGPGVKYLSCDARFAIANMTTEFGGVSGIFVPDATTADFINRRKHPKYRKHATYYRPDEDAEYAETHTIDLDKVESFVARYPSPDDVVPVADVAGTKLDGCFIGACTTAEEDLILAALVLRAGLEKGLRPVSRGKRKVSPGSRPILHNLKEKGLLKIYEEAGFEIGVPGCSYCVGMGADKAGKGEVWLSSQNRNFENRMGPGAIGSITSAVTVAASSFTMQTTDPRALLDKVDLNELKQLLGIKTAPSHSITYVHPASEARRTEAQDVRDSTTSLDTDVDIEDTRSATISGKVHTLEDFIDTDALAPAEVLRPDVTKEELGNGCLKYTHPGFAQRVKDGRNIVVAGKAFGVGSSRENAVAALQAAGVRAVIAKSFAFIYGRNQPNLGMLGFVITDEKFHELAQDGEEIVIDMERRKVLVAGQEFMFQLSDLEWQLVKIGGMTNAFRLWGKNVLETMTGQKTPAHTVPGVLERNTSSEAMQW</sequence>
<gene>
    <name evidence="7" type="ORF">CLO192961_LOCUS425195</name>
</gene>
<evidence type="ECO:0000256" key="3">
    <source>
        <dbReference type="ARBA" id="ARBA00023014"/>
    </source>
</evidence>
<dbReference type="PANTHER" id="PTHR43822:SF2">
    <property type="entry name" value="HOMOACONITASE, MITOCHONDRIAL"/>
    <property type="match status" value="1"/>
</dbReference>
<dbReference type="Pfam" id="PF00694">
    <property type="entry name" value="Aconitase_C"/>
    <property type="match status" value="1"/>
</dbReference>
<dbReference type="InterPro" id="IPR000573">
    <property type="entry name" value="AconitaseA/IPMdHydase_ssu_swvl"/>
</dbReference>
<evidence type="ECO:0000256" key="1">
    <source>
        <dbReference type="ARBA" id="ARBA00022723"/>
    </source>
</evidence>
<evidence type="ECO:0000313" key="7">
    <source>
        <dbReference type="EMBL" id="VUC35649.1"/>
    </source>
</evidence>
<dbReference type="Gene3D" id="3.20.19.10">
    <property type="entry name" value="Aconitase, domain 4"/>
    <property type="match status" value="1"/>
</dbReference>
<name>A0ABY6UW49_BIOOC</name>
<dbReference type="EMBL" id="CABFNS010000917">
    <property type="protein sequence ID" value="VUC35649.1"/>
    <property type="molecule type" value="Genomic_DNA"/>
</dbReference>
<dbReference type="InterPro" id="IPR036008">
    <property type="entry name" value="Aconitase_4Fe-4S_dom"/>
</dbReference>
<dbReference type="InterPro" id="IPR015928">
    <property type="entry name" value="Aconitase/3IPM_dehydase_swvl"/>
</dbReference>
<feature type="domain" description="Aconitase/3-isopropylmalate dehydratase large subunit alpha/beta/alpha" evidence="5">
    <location>
        <begin position="215"/>
        <end position="550"/>
    </location>
</feature>
<evidence type="ECO:0008006" key="9">
    <source>
        <dbReference type="Google" id="ProtNLM"/>
    </source>
</evidence>
<dbReference type="NCBIfam" id="TIGR02087">
    <property type="entry name" value="LEUD_arch"/>
    <property type="match status" value="1"/>
</dbReference>
<keyword evidence="3" id="KW-0411">Iron-sulfur</keyword>
<feature type="domain" description="Aconitase A/isopropylmalate dehydratase small subunit swivel" evidence="6">
    <location>
        <begin position="666"/>
        <end position="725"/>
    </location>
</feature>
<dbReference type="InterPro" id="IPR050067">
    <property type="entry name" value="IPM_dehydratase_rel_enz"/>
</dbReference>
<evidence type="ECO:0000259" key="6">
    <source>
        <dbReference type="Pfam" id="PF00694"/>
    </source>
</evidence>
<dbReference type="Pfam" id="PF00330">
    <property type="entry name" value="Aconitase"/>
    <property type="match status" value="1"/>
</dbReference>
<keyword evidence="8" id="KW-1185">Reference proteome</keyword>
<dbReference type="PRINTS" id="PR00415">
    <property type="entry name" value="ACONITASE"/>
</dbReference>
<protein>
    <recommendedName>
        <fullName evidence="9">Aconitase/3-isopropylmalate dehydratase large subunit alpha/beta/alpha domain-containing protein</fullName>
    </recommendedName>
</protein>
<dbReference type="Gene3D" id="3.30.499.10">
    <property type="entry name" value="Aconitase, domain 3"/>
    <property type="match status" value="2"/>
</dbReference>
<organism evidence="7 8">
    <name type="scientific">Bionectria ochroleuca</name>
    <name type="common">Gliocladium roseum</name>
    <dbReference type="NCBI Taxonomy" id="29856"/>
    <lineage>
        <taxon>Eukaryota</taxon>
        <taxon>Fungi</taxon>
        <taxon>Dikarya</taxon>
        <taxon>Ascomycota</taxon>
        <taxon>Pezizomycotina</taxon>
        <taxon>Sordariomycetes</taxon>
        <taxon>Hypocreomycetidae</taxon>
        <taxon>Hypocreales</taxon>
        <taxon>Bionectriaceae</taxon>
        <taxon>Clonostachys</taxon>
    </lineage>
</organism>
<evidence type="ECO:0000256" key="2">
    <source>
        <dbReference type="ARBA" id="ARBA00023004"/>
    </source>
</evidence>
<evidence type="ECO:0000256" key="4">
    <source>
        <dbReference type="ARBA" id="ARBA00023239"/>
    </source>
</evidence>
<comment type="caution">
    <text evidence="7">The sequence shown here is derived from an EMBL/GenBank/DDBJ whole genome shotgun (WGS) entry which is preliminary data.</text>
</comment>
<accession>A0ABY6UW49</accession>
<evidence type="ECO:0000259" key="5">
    <source>
        <dbReference type="Pfam" id="PF00330"/>
    </source>
</evidence>
<keyword evidence="2" id="KW-0408">Iron</keyword>
<dbReference type="Proteomes" id="UP000766486">
    <property type="component" value="Unassembled WGS sequence"/>
</dbReference>
<dbReference type="InterPro" id="IPR011827">
    <property type="entry name" value="LeuD_type2/HacB/DmdB"/>
</dbReference>
<dbReference type="SUPFAM" id="SSF53732">
    <property type="entry name" value="Aconitase iron-sulfur domain"/>
    <property type="match status" value="1"/>
</dbReference>
<keyword evidence="4" id="KW-0456">Lyase</keyword>
<dbReference type="SUPFAM" id="SSF52016">
    <property type="entry name" value="LeuD/IlvD-like"/>
    <property type="match status" value="1"/>
</dbReference>
<keyword evidence="1" id="KW-0479">Metal-binding</keyword>
<reference evidence="7 8" key="1">
    <citation type="submission" date="2019-06" db="EMBL/GenBank/DDBJ databases">
        <authorList>
            <person name="Broberg M."/>
        </authorList>
    </citation>
    <scope>NUCLEOTIDE SEQUENCE [LARGE SCALE GENOMIC DNA]</scope>
</reference>
<evidence type="ECO:0000313" key="8">
    <source>
        <dbReference type="Proteomes" id="UP000766486"/>
    </source>
</evidence>
<dbReference type="PANTHER" id="PTHR43822">
    <property type="entry name" value="HOMOACONITASE, MITOCHONDRIAL-RELATED"/>
    <property type="match status" value="1"/>
</dbReference>